<reference evidence="1 2" key="1">
    <citation type="submission" date="2018-04" db="EMBL/GenBank/DDBJ databases">
        <title>Genomic Encyclopedia of Archaeal and Bacterial Type Strains, Phase II (KMG-II): from individual species to whole genera.</title>
        <authorList>
            <person name="Goeker M."/>
        </authorList>
    </citation>
    <scope>NUCLEOTIDE SEQUENCE [LARGE SCALE GENOMIC DNA]</scope>
    <source>
        <strain evidence="1 2">DSM 12244</strain>
    </source>
</reference>
<dbReference type="EMBL" id="QBKU01000005">
    <property type="protein sequence ID" value="PTX73812.1"/>
    <property type="molecule type" value="Genomic_DNA"/>
</dbReference>
<protein>
    <submittedName>
        <fullName evidence="1">Uncharacterized protein</fullName>
    </submittedName>
</protein>
<name>A0A2T6CE76_9RHOB</name>
<sequence length="49" mass="5582">MAKRPKTMKTNADTEYRQTVLPGIGRIKVPAHLSDDDILKEIRESDSQK</sequence>
<proteinExistence type="predicted"/>
<dbReference type="AlphaFoldDB" id="A0A2T6CE76"/>
<dbReference type="RefSeq" id="WP_170116160.1">
    <property type="nucleotide sequence ID" value="NZ_QBKU01000005.1"/>
</dbReference>
<dbReference type="Proteomes" id="UP000244092">
    <property type="component" value="Unassembled WGS sequence"/>
</dbReference>
<evidence type="ECO:0000313" key="1">
    <source>
        <dbReference type="EMBL" id="PTX73812.1"/>
    </source>
</evidence>
<accession>A0A2T6CE76</accession>
<evidence type="ECO:0000313" key="2">
    <source>
        <dbReference type="Proteomes" id="UP000244092"/>
    </source>
</evidence>
<organism evidence="1 2">
    <name type="scientific">Sulfitobacter mediterraneus</name>
    <dbReference type="NCBI Taxonomy" id="83219"/>
    <lineage>
        <taxon>Bacteria</taxon>
        <taxon>Pseudomonadati</taxon>
        <taxon>Pseudomonadota</taxon>
        <taxon>Alphaproteobacteria</taxon>
        <taxon>Rhodobacterales</taxon>
        <taxon>Roseobacteraceae</taxon>
        <taxon>Sulfitobacter</taxon>
    </lineage>
</organism>
<gene>
    <name evidence="1" type="ORF">C8N31_1058</name>
</gene>
<comment type="caution">
    <text evidence="1">The sequence shown here is derived from an EMBL/GenBank/DDBJ whole genome shotgun (WGS) entry which is preliminary data.</text>
</comment>